<protein>
    <submittedName>
        <fullName evidence="1">Uncharacterized protein</fullName>
    </submittedName>
</protein>
<dbReference type="VEuPathDB" id="AmoebaDB:NfTy_026800"/>
<dbReference type="Proteomes" id="UP000444721">
    <property type="component" value="Unassembled WGS sequence"/>
</dbReference>
<dbReference type="AlphaFoldDB" id="A0A6A5C0S2"/>
<dbReference type="GeneID" id="68120950"/>
<reference evidence="1 2" key="1">
    <citation type="journal article" date="2019" name="Sci. Rep.">
        <title>Nanopore sequencing improves the draft genome of the human pathogenic amoeba Naegleria fowleri.</title>
        <authorList>
            <person name="Liechti N."/>
            <person name="Schurch N."/>
            <person name="Bruggmann R."/>
            <person name="Wittwer M."/>
        </authorList>
    </citation>
    <scope>NUCLEOTIDE SEQUENCE [LARGE SCALE GENOMIC DNA]</scope>
    <source>
        <strain evidence="1 2">ATCC 30894</strain>
    </source>
</reference>
<dbReference type="EMBL" id="VFQX01000019">
    <property type="protein sequence ID" value="KAF0980521.1"/>
    <property type="molecule type" value="Genomic_DNA"/>
</dbReference>
<gene>
    <name evidence="1" type="ORF">FDP41_013735</name>
</gene>
<keyword evidence="2" id="KW-1185">Reference proteome</keyword>
<proteinExistence type="predicted"/>
<evidence type="ECO:0000313" key="1">
    <source>
        <dbReference type="EMBL" id="KAF0980521.1"/>
    </source>
</evidence>
<dbReference type="RefSeq" id="XP_044565234.1">
    <property type="nucleotide sequence ID" value="XM_044704398.1"/>
</dbReference>
<dbReference type="VEuPathDB" id="AmoebaDB:FDP41_013735"/>
<sequence>MVGHGEPSEKLIVIPCWLIPNLSETQLLDTFGLINTVRYIGEEEGILKFILVLTNDHQDVYVALCVRSDSKNPVLLFVESLPYFLEVLAVNELNTMLETKQRVEGFRANRQFSLQILFESGKISLPNVPYLSQAKRILLYINRRPFYAKEIRERVHLEEGDDNNPNNFGTVIIGNYIESSSICSDQNASLSHQDPPPSPNKKIFFNIYITNKKFVKKKVHQKPNQTYIHTIQNNHTNYNPSKTQDEIRTTLKKLKFYLIEEQARQKLNGNSSAPIPVWTNTHDKHCLFLNENMFCFSDAHTTTSELWLCLNPNEEYQFKIYDAKILNAQRLTNRRVCQLKIQFKQSAQPVRKFIFEVTELSTKKSAQIWLYRVNTPLTPLLESLMNYSILKGEKACEMFKPLKFKTASMKEFEQFSQKFNTASECELDETMIHSILKKMLIFCSVG</sequence>
<evidence type="ECO:0000313" key="2">
    <source>
        <dbReference type="Proteomes" id="UP000444721"/>
    </source>
</evidence>
<name>A0A6A5C0S2_NAEFO</name>
<accession>A0A6A5C0S2</accession>
<dbReference type="VEuPathDB" id="AmoebaDB:NF0044230"/>
<comment type="caution">
    <text evidence="1">The sequence shown here is derived from an EMBL/GenBank/DDBJ whole genome shotgun (WGS) entry which is preliminary data.</text>
</comment>
<dbReference type="VEuPathDB" id="AmoebaDB:NF0044220"/>
<organism evidence="1 2">
    <name type="scientific">Naegleria fowleri</name>
    <name type="common">Brain eating amoeba</name>
    <dbReference type="NCBI Taxonomy" id="5763"/>
    <lineage>
        <taxon>Eukaryota</taxon>
        <taxon>Discoba</taxon>
        <taxon>Heterolobosea</taxon>
        <taxon>Tetramitia</taxon>
        <taxon>Eutetramitia</taxon>
        <taxon>Vahlkampfiidae</taxon>
        <taxon>Naegleria</taxon>
    </lineage>
</organism>